<comment type="caution">
    <text evidence="5">The sequence shown here is derived from an EMBL/GenBank/DDBJ whole genome shotgun (WGS) entry which is preliminary data.</text>
</comment>
<gene>
    <name evidence="5" type="ORF">A2627_03015</name>
</gene>
<comment type="cofactor">
    <cofactor evidence="1">
        <name>pyridoxal 5'-phosphate</name>
        <dbReference type="ChEBI" id="CHEBI:597326"/>
    </cofactor>
</comment>
<dbReference type="Gene3D" id="3.40.50.1100">
    <property type="match status" value="2"/>
</dbReference>
<dbReference type="InterPro" id="IPR036052">
    <property type="entry name" value="TrpB-like_PALP_sf"/>
</dbReference>
<evidence type="ECO:0000313" key="5">
    <source>
        <dbReference type="EMBL" id="OGM24914.1"/>
    </source>
</evidence>
<dbReference type="Proteomes" id="UP000178851">
    <property type="component" value="Unassembled WGS sequence"/>
</dbReference>
<evidence type="ECO:0000313" key="6">
    <source>
        <dbReference type="Proteomes" id="UP000178851"/>
    </source>
</evidence>
<dbReference type="EMBL" id="MGGI01000025">
    <property type="protein sequence ID" value="OGM24914.1"/>
    <property type="molecule type" value="Genomic_DNA"/>
</dbReference>
<evidence type="ECO:0000256" key="2">
    <source>
        <dbReference type="ARBA" id="ARBA00022898"/>
    </source>
</evidence>
<dbReference type="SUPFAM" id="SSF53686">
    <property type="entry name" value="Tryptophan synthase beta subunit-like PLP-dependent enzymes"/>
    <property type="match status" value="1"/>
</dbReference>
<dbReference type="InterPro" id="IPR050147">
    <property type="entry name" value="Ser/Thr_Dehydratase"/>
</dbReference>
<dbReference type="PANTHER" id="PTHR48078:SF6">
    <property type="entry name" value="L-THREONINE DEHYDRATASE CATABOLIC TDCB"/>
    <property type="match status" value="1"/>
</dbReference>
<dbReference type="GO" id="GO:0006565">
    <property type="term" value="P:L-serine catabolic process"/>
    <property type="evidence" value="ECO:0007669"/>
    <property type="project" value="TreeGrafter"/>
</dbReference>
<dbReference type="AlphaFoldDB" id="A0A1F7YC42"/>
<dbReference type="GO" id="GO:0009097">
    <property type="term" value="P:isoleucine biosynthetic process"/>
    <property type="evidence" value="ECO:0007669"/>
    <property type="project" value="TreeGrafter"/>
</dbReference>
<reference evidence="5 6" key="1">
    <citation type="journal article" date="2016" name="Nat. Commun.">
        <title>Thousands of microbial genomes shed light on interconnected biogeochemical processes in an aquifer system.</title>
        <authorList>
            <person name="Anantharaman K."/>
            <person name="Brown C.T."/>
            <person name="Hug L.A."/>
            <person name="Sharon I."/>
            <person name="Castelle C.J."/>
            <person name="Probst A.J."/>
            <person name="Thomas B.C."/>
            <person name="Singh A."/>
            <person name="Wilkins M.J."/>
            <person name="Karaoz U."/>
            <person name="Brodie E.L."/>
            <person name="Williams K.H."/>
            <person name="Hubbard S.S."/>
            <person name="Banfield J.F."/>
        </authorList>
    </citation>
    <scope>NUCLEOTIDE SEQUENCE [LARGE SCALE GENOMIC DNA]</scope>
</reference>
<feature type="domain" description="Tryptophan synthase beta chain-like PALP" evidence="4">
    <location>
        <begin position="12"/>
        <end position="277"/>
    </location>
</feature>
<accession>A0A1F7YC42</accession>
<keyword evidence="2" id="KW-0663">Pyridoxal phosphate</keyword>
<dbReference type="CDD" id="cd00640">
    <property type="entry name" value="Trp-synth-beta_II"/>
    <property type="match status" value="1"/>
</dbReference>
<dbReference type="GO" id="GO:0003941">
    <property type="term" value="F:L-serine ammonia-lyase activity"/>
    <property type="evidence" value="ECO:0007669"/>
    <property type="project" value="TreeGrafter"/>
</dbReference>
<dbReference type="InterPro" id="IPR001926">
    <property type="entry name" value="TrpB-like_PALP"/>
</dbReference>
<organism evidence="5 6">
    <name type="scientific">Candidatus Woesebacteria bacterium RIFCSPHIGHO2_01_FULL_39_28</name>
    <dbReference type="NCBI Taxonomy" id="1802496"/>
    <lineage>
        <taxon>Bacteria</taxon>
        <taxon>Candidatus Woeseibacteriota</taxon>
    </lineage>
</organism>
<dbReference type="GO" id="GO:0004794">
    <property type="term" value="F:threonine deaminase activity"/>
    <property type="evidence" value="ECO:0007669"/>
    <property type="project" value="TreeGrafter"/>
</dbReference>
<evidence type="ECO:0000259" key="4">
    <source>
        <dbReference type="Pfam" id="PF00291"/>
    </source>
</evidence>
<name>A0A1F7YC42_9BACT</name>
<dbReference type="GO" id="GO:0006567">
    <property type="term" value="P:L-threonine catabolic process"/>
    <property type="evidence" value="ECO:0007669"/>
    <property type="project" value="TreeGrafter"/>
</dbReference>
<evidence type="ECO:0000256" key="1">
    <source>
        <dbReference type="ARBA" id="ARBA00001933"/>
    </source>
</evidence>
<keyword evidence="3" id="KW-0456">Lyase</keyword>
<evidence type="ECO:0000256" key="3">
    <source>
        <dbReference type="ARBA" id="ARBA00023239"/>
    </source>
</evidence>
<dbReference type="PANTHER" id="PTHR48078">
    <property type="entry name" value="THREONINE DEHYDRATASE, MITOCHONDRIAL-RELATED"/>
    <property type="match status" value="1"/>
</dbReference>
<sequence>MDINLQETPIRKINDIYFKLEYKNPTGSVKDRGVSYQITEAIKHGHKSFVISSSGNAAISACFYAKKLNCDLIVFVSPKISKGKLAKLKSEKCKVVVSDKAVTDAFRFSKKNDIYNLRPSNDPNGWIGYRALARELDKQIGRVGSIFVPVSSGTLLYGIARGFGDLGYLPQLHAVQTTVVNLISSYFDSDYQKTDSSLCDALVAKTTSLKSELIKLIKKSKGFGWIISDPEIKRAWFYLKDKSIITSYEGAATLVAVRKAKEKGFELDNPVVCLLTGKYY</sequence>
<protein>
    <recommendedName>
        <fullName evidence="4">Tryptophan synthase beta chain-like PALP domain-containing protein</fullName>
    </recommendedName>
</protein>
<proteinExistence type="predicted"/>
<dbReference type="Pfam" id="PF00291">
    <property type="entry name" value="PALP"/>
    <property type="match status" value="1"/>
</dbReference>